<evidence type="ECO:0000313" key="2">
    <source>
        <dbReference type="EMBL" id="MFD1702453.1"/>
    </source>
</evidence>
<proteinExistence type="predicted"/>
<dbReference type="PANTHER" id="PTHR40590">
    <property type="entry name" value="CYTOPLASMIC PROTEIN-RELATED"/>
    <property type="match status" value="1"/>
</dbReference>
<protein>
    <submittedName>
        <fullName evidence="2">TraB/GumN family protein</fullName>
    </submittedName>
</protein>
<evidence type="ECO:0000313" key="3">
    <source>
        <dbReference type="Proteomes" id="UP001597308"/>
    </source>
</evidence>
<name>A0ABW4K4V6_9HYPH</name>
<feature type="signal peptide" evidence="1">
    <location>
        <begin position="1"/>
        <end position="28"/>
    </location>
</feature>
<dbReference type="EMBL" id="JBHUER010000003">
    <property type="protein sequence ID" value="MFD1702453.1"/>
    <property type="molecule type" value="Genomic_DNA"/>
</dbReference>
<dbReference type="InterPro" id="IPR002816">
    <property type="entry name" value="TraB/PrgY/GumN_fam"/>
</dbReference>
<comment type="caution">
    <text evidence="2">The sequence shown here is derived from an EMBL/GenBank/DDBJ whole genome shotgun (WGS) entry which is preliminary data.</text>
</comment>
<dbReference type="RefSeq" id="WP_378797774.1">
    <property type="nucleotide sequence ID" value="NZ_JBHUER010000003.1"/>
</dbReference>
<dbReference type="PANTHER" id="PTHR40590:SF1">
    <property type="entry name" value="CYTOPLASMIC PROTEIN"/>
    <property type="match status" value="1"/>
</dbReference>
<evidence type="ECO:0000256" key="1">
    <source>
        <dbReference type="SAM" id="SignalP"/>
    </source>
</evidence>
<organism evidence="2 3">
    <name type="scientific">Methylopila henanensis</name>
    <dbReference type="NCBI Taxonomy" id="873516"/>
    <lineage>
        <taxon>Bacteria</taxon>
        <taxon>Pseudomonadati</taxon>
        <taxon>Pseudomonadota</taxon>
        <taxon>Alphaproteobacteria</taxon>
        <taxon>Hyphomicrobiales</taxon>
        <taxon>Methylopilaceae</taxon>
        <taxon>Methylopila</taxon>
    </lineage>
</organism>
<dbReference type="Pfam" id="PF01963">
    <property type="entry name" value="TraB_PrgY_gumN"/>
    <property type="match status" value="1"/>
</dbReference>
<feature type="chain" id="PRO_5045851308" evidence="1">
    <location>
        <begin position="29"/>
        <end position="337"/>
    </location>
</feature>
<dbReference type="Proteomes" id="UP001597308">
    <property type="component" value="Unassembled WGS sequence"/>
</dbReference>
<reference evidence="3" key="1">
    <citation type="journal article" date="2019" name="Int. J. Syst. Evol. Microbiol.">
        <title>The Global Catalogue of Microorganisms (GCM) 10K type strain sequencing project: providing services to taxonomists for standard genome sequencing and annotation.</title>
        <authorList>
            <consortium name="The Broad Institute Genomics Platform"/>
            <consortium name="The Broad Institute Genome Sequencing Center for Infectious Disease"/>
            <person name="Wu L."/>
            <person name="Ma J."/>
        </authorList>
    </citation>
    <scope>NUCLEOTIDE SEQUENCE [LARGE SCALE GENOMIC DNA]</scope>
    <source>
        <strain evidence="3">KCTC 23707</strain>
    </source>
</reference>
<dbReference type="InterPro" id="IPR047111">
    <property type="entry name" value="YbaP-like"/>
</dbReference>
<keyword evidence="1" id="KW-0732">Signal</keyword>
<gene>
    <name evidence="2" type="ORF">ACFSCV_05475</name>
</gene>
<sequence>MIRAASHPAKRIAAALLALVLSGAAVHAAPACQGSDLVGKLRDEDPEAFAAFETAGRRTPDAEGLLWRVEKGGTAPSFLFGTIHSSDDRLKPLPQPALDAIAAARLVLVEPREISDPQAGVAAQRAAGRSALRPQGGALFLVPERDRRAVINLLAARGVPELTAQKLEPWFLAMLATAPSCEIARIDRGELNVDQLVVEAARAAGVRVEGLEAAEEQFATLASVDPELALRVLIDTARLGPLFADYVETTLNLYRDRRMSFLAAALRDAMVGGERMVTQIDYLESLLPGRNARMHERSRAALAEGGVVVAVGALHLSGEDGLVERVRRDGYRVTRVW</sequence>
<dbReference type="CDD" id="cd14789">
    <property type="entry name" value="Tiki"/>
    <property type="match status" value="1"/>
</dbReference>
<accession>A0ABW4K4V6</accession>
<keyword evidence="3" id="KW-1185">Reference proteome</keyword>